<keyword evidence="3" id="KW-1185">Reference proteome</keyword>
<dbReference type="EMBL" id="CP003879">
    <property type="protein sequence ID" value="AFU69333.1"/>
    <property type="molecule type" value="Genomic_DNA"/>
</dbReference>
<gene>
    <name evidence="2" type="ordered locus">P700755_002585</name>
</gene>
<dbReference type="Gene3D" id="3.30.420.10">
    <property type="entry name" value="Ribonuclease H-like superfamily/Ribonuclease H"/>
    <property type="match status" value="1"/>
</dbReference>
<evidence type="ECO:0000313" key="3">
    <source>
        <dbReference type="Proteomes" id="UP000008514"/>
    </source>
</evidence>
<protein>
    <submittedName>
        <fullName evidence="2">Transposase, IS630/ISSod10 family, OrfB</fullName>
    </submittedName>
</protein>
<dbReference type="Proteomes" id="UP000008514">
    <property type="component" value="Chromosome"/>
</dbReference>
<dbReference type="eggNOG" id="COG3335">
    <property type="taxonomic scope" value="Bacteria"/>
</dbReference>
<dbReference type="Pfam" id="PF13358">
    <property type="entry name" value="DDE_3"/>
    <property type="match status" value="1"/>
</dbReference>
<dbReference type="HOGENOM" id="CLU_056788_6_0_10"/>
<evidence type="ECO:0000259" key="1">
    <source>
        <dbReference type="Pfam" id="PF13358"/>
    </source>
</evidence>
<evidence type="ECO:0000313" key="2">
    <source>
        <dbReference type="EMBL" id="AFU69333.1"/>
    </source>
</evidence>
<proteinExistence type="predicted"/>
<accession>K4IHP2</accession>
<dbReference type="AlphaFoldDB" id="K4IHP2"/>
<organism evidence="2 3">
    <name type="scientific">Psychroflexus torquis (strain ATCC 700755 / CIP 106069 / ACAM 623)</name>
    <dbReference type="NCBI Taxonomy" id="313595"/>
    <lineage>
        <taxon>Bacteria</taxon>
        <taxon>Pseudomonadati</taxon>
        <taxon>Bacteroidota</taxon>
        <taxon>Flavobacteriia</taxon>
        <taxon>Flavobacteriales</taxon>
        <taxon>Flavobacteriaceae</taxon>
        <taxon>Psychroflexus</taxon>
    </lineage>
</organism>
<dbReference type="KEGG" id="ptq:P700755_002585"/>
<name>K4IHP2_PSYTT</name>
<reference evidence="2" key="1">
    <citation type="submission" date="2006-03" db="EMBL/GenBank/DDBJ databases">
        <authorList>
            <person name="Bowman J."/>
            <person name="Ferriera S."/>
            <person name="Johnson J."/>
            <person name="Kravitz S."/>
            <person name="Halpern A."/>
            <person name="Remington K."/>
            <person name="Beeson K."/>
            <person name="Tran B."/>
            <person name="Rogers Y.-H."/>
            <person name="Friedman R."/>
            <person name="Venter J.C."/>
        </authorList>
    </citation>
    <scope>NUCLEOTIDE SEQUENCE [LARGE SCALE GENOMIC DNA]</scope>
    <source>
        <strain evidence="2">ATCC 700755</strain>
    </source>
</reference>
<dbReference type="STRING" id="313595.P700755_002585"/>
<dbReference type="InterPro" id="IPR036397">
    <property type="entry name" value="RNaseH_sf"/>
</dbReference>
<sequence length="166" mass="19370">MMNHLGKYITASGVKPIVTYQQIYKTTYLYGSYSPINGDSFVWEINGVSTNIFQAYLREFSTHNPKEYKIVVIDNAGFHSTKNIEVPQNIVLLRIPPYNPELNPCEQVWQYIKNRFKNQRFESMKSLKEWLSEMVCEMKPETIKSITGNHHFLKAFNTAFNTAFNN</sequence>
<dbReference type="GO" id="GO:0003676">
    <property type="term" value="F:nucleic acid binding"/>
    <property type="evidence" value="ECO:0007669"/>
    <property type="project" value="InterPro"/>
</dbReference>
<reference evidence="2" key="2">
    <citation type="submission" date="2012-09" db="EMBL/GenBank/DDBJ databases">
        <title>The complete sequence of Psychroflexus torquis an extreme psychrophile from sea-ice that is stimulated by light.</title>
        <authorList>
            <person name="Feng S."/>
            <person name="Powell S.M."/>
            <person name="Bowman J.P."/>
        </authorList>
    </citation>
    <scope>NUCLEOTIDE SEQUENCE [LARGE SCALE GENOMIC DNA]</scope>
    <source>
        <strain evidence="2">ATCC 700755</strain>
    </source>
</reference>
<dbReference type="InterPro" id="IPR038717">
    <property type="entry name" value="Tc1-like_DDE_dom"/>
</dbReference>
<feature type="domain" description="Tc1-like transposase DDE" evidence="1">
    <location>
        <begin position="14"/>
        <end position="128"/>
    </location>
</feature>